<name>A0A371J998_9FIRM</name>
<evidence type="ECO:0000313" key="7">
    <source>
        <dbReference type="Proteomes" id="UP000216411"/>
    </source>
</evidence>
<keyword evidence="2" id="KW-0813">Transport</keyword>
<comment type="similarity">
    <text evidence="1">Belongs to the ABC transporter superfamily.</text>
</comment>
<dbReference type="EMBL" id="NOKA02000068">
    <property type="protein sequence ID" value="RDY29319.1"/>
    <property type="molecule type" value="Genomic_DNA"/>
</dbReference>
<dbReference type="GO" id="GO:0016887">
    <property type="term" value="F:ATP hydrolysis activity"/>
    <property type="evidence" value="ECO:0007669"/>
    <property type="project" value="InterPro"/>
</dbReference>
<dbReference type="GO" id="GO:0005524">
    <property type="term" value="F:ATP binding"/>
    <property type="evidence" value="ECO:0007669"/>
    <property type="project" value="UniProtKB-KW"/>
</dbReference>
<dbReference type="InterPro" id="IPR017871">
    <property type="entry name" value="ABC_transporter-like_CS"/>
</dbReference>
<dbReference type="PROSITE" id="PS50893">
    <property type="entry name" value="ABC_TRANSPORTER_2"/>
    <property type="match status" value="1"/>
</dbReference>
<evidence type="ECO:0000256" key="3">
    <source>
        <dbReference type="ARBA" id="ARBA00022741"/>
    </source>
</evidence>
<keyword evidence="4 6" id="KW-0067">ATP-binding</keyword>
<sequence length="251" mass="28047">MLKLENIKKTYRTKEINYFVLKGISFNVKKGEFVSIMGPSGSGKTTLLNIISGFIPADEGKVLLGDKDLLKANKDLLAELRQSEMGFVFQDFMLIDALTTSENIMLPQIIINKKKEEIAEKTNYLIKMLGIEDIADKYPNEISGGQKQRIAIARALANNPKIILADEPTGNLDSKSAQSVLEAFFIIRKEIRATIVMVTHDAVSASYSDRIIALKDGKVVEELQKKDNQRNYLDQIFSFLGKVNGVSNELK</sequence>
<dbReference type="Pfam" id="PF00005">
    <property type="entry name" value="ABC_tran"/>
    <property type="match status" value="1"/>
</dbReference>
<keyword evidence="7" id="KW-1185">Reference proteome</keyword>
<keyword evidence="3" id="KW-0547">Nucleotide-binding</keyword>
<evidence type="ECO:0000256" key="4">
    <source>
        <dbReference type="ARBA" id="ARBA00022840"/>
    </source>
</evidence>
<dbReference type="AlphaFoldDB" id="A0A371J998"/>
<dbReference type="Proteomes" id="UP000216411">
    <property type="component" value="Unassembled WGS sequence"/>
</dbReference>
<dbReference type="OrthoDB" id="9802264at2"/>
<dbReference type="InterPro" id="IPR017911">
    <property type="entry name" value="MacB-like_ATP-bd"/>
</dbReference>
<dbReference type="InterPro" id="IPR003593">
    <property type="entry name" value="AAA+_ATPase"/>
</dbReference>
<dbReference type="GO" id="GO:0022857">
    <property type="term" value="F:transmembrane transporter activity"/>
    <property type="evidence" value="ECO:0007669"/>
    <property type="project" value="UniProtKB-ARBA"/>
</dbReference>
<evidence type="ECO:0000256" key="1">
    <source>
        <dbReference type="ARBA" id="ARBA00005417"/>
    </source>
</evidence>
<dbReference type="SMART" id="SM00382">
    <property type="entry name" value="AAA"/>
    <property type="match status" value="1"/>
</dbReference>
<dbReference type="InterPro" id="IPR003439">
    <property type="entry name" value="ABC_transporter-like_ATP-bd"/>
</dbReference>
<dbReference type="GO" id="GO:0098796">
    <property type="term" value="C:membrane protein complex"/>
    <property type="evidence" value="ECO:0007669"/>
    <property type="project" value="UniProtKB-ARBA"/>
</dbReference>
<dbReference type="Gene3D" id="3.40.50.300">
    <property type="entry name" value="P-loop containing nucleotide triphosphate hydrolases"/>
    <property type="match status" value="1"/>
</dbReference>
<dbReference type="PANTHER" id="PTHR42798">
    <property type="entry name" value="LIPOPROTEIN-RELEASING SYSTEM ATP-BINDING PROTEIN LOLD"/>
    <property type="match status" value="1"/>
</dbReference>
<comment type="caution">
    <text evidence="6">The sequence shown here is derived from an EMBL/GenBank/DDBJ whole genome shotgun (WGS) entry which is preliminary data.</text>
</comment>
<gene>
    <name evidence="6" type="ORF">CG710_018485</name>
</gene>
<evidence type="ECO:0000313" key="6">
    <source>
        <dbReference type="EMBL" id="RDY29319.1"/>
    </source>
</evidence>
<organism evidence="6 7">
    <name type="scientific">Lachnotalea glycerini</name>
    <dbReference type="NCBI Taxonomy" id="1763509"/>
    <lineage>
        <taxon>Bacteria</taxon>
        <taxon>Bacillati</taxon>
        <taxon>Bacillota</taxon>
        <taxon>Clostridia</taxon>
        <taxon>Lachnospirales</taxon>
        <taxon>Lachnospiraceae</taxon>
        <taxon>Lachnotalea</taxon>
    </lineage>
</organism>
<dbReference type="FunFam" id="3.40.50.300:FF:000032">
    <property type="entry name" value="Export ABC transporter ATP-binding protein"/>
    <property type="match status" value="1"/>
</dbReference>
<dbReference type="InterPro" id="IPR027417">
    <property type="entry name" value="P-loop_NTPase"/>
</dbReference>
<dbReference type="PROSITE" id="PS00211">
    <property type="entry name" value="ABC_TRANSPORTER_1"/>
    <property type="match status" value="1"/>
</dbReference>
<reference evidence="6 7" key="1">
    <citation type="journal article" date="2017" name="Genome Announc.">
        <title>Draft Genome Sequence of a Sporulating and Motile Strain of Lachnotalea glycerini Isolated from Water in Quebec City, Canada.</title>
        <authorList>
            <person name="Maheux A.F."/>
            <person name="Boudreau D.K."/>
            <person name="Berube E."/>
            <person name="Boissinot M."/>
            <person name="Raymond F."/>
            <person name="Brodeur S."/>
            <person name="Corbeil J."/>
            <person name="Isabel S."/>
            <person name="Omar R.F."/>
            <person name="Bergeron M.G."/>
        </authorList>
    </citation>
    <scope>NUCLEOTIDE SEQUENCE [LARGE SCALE GENOMIC DNA]</scope>
    <source>
        <strain evidence="6 7">CCRI-19302</strain>
    </source>
</reference>
<evidence type="ECO:0000259" key="5">
    <source>
        <dbReference type="PROSITE" id="PS50893"/>
    </source>
</evidence>
<dbReference type="SUPFAM" id="SSF52540">
    <property type="entry name" value="P-loop containing nucleoside triphosphate hydrolases"/>
    <property type="match status" value="1"/>
</dbReference>
<proteinExistence type="inferred from homology"/>
<feature type="domain" description="ABC transporter" evidence="5">
    <location>
        <begin position="2"/>
        <end position="241"/>
    </location>
</feature>
<dbReference type="CDD" id="cd03255">
    <property type="entry name" value="ABC_MJ0796_LolCDE_FtsE"/>
    <property type="match status" value="1"/>
</dbReference>
<evidence type="ECO:0000256" key="2">
    <source>
        <dbReference type="ARBA" id="ARBA00022448"/>
    </source>
</evidence>
<protein>
    <submittedName>
        <fullName evidence="6">ABC transporter ATP-binding protein</fullName>
    </submittedName>
</protein>
<dbReference type="PANTHER" id="PTHR42798:SF7">
    <property type="entry name" value="ALPHA-D-RIBOSE 1-METHYLPHOSPHONATE 5-TRIPHOSPHATE SYNTHASE SUBUNIT PHNL"/>
    <property type="match status" value="1"/>
</dbReference>
<accession>A0A371J998</accession>